<dbReference type="AlphaFoldDB" id="A0A5C3PNZ8"/>
<feature type="region of interest" description="Disordered" evidence="2">
    <location>
        <begin position="649"/>
        <end position="828"/>
    </location>
</feature>
<protein>
    <submittedName>
        <fullName evidence="3">Uncharacterized protein</fullName>
    </submittedName>
</protein>
<evidence type="ECO:0000313" key="4">
    <source>
        <dbReference type="Proteomes" id="UP000308197"/>
    </source>
</evidence>
<feature type="compositionally biased region" description="Polar residues" evidence="2">
    <location>
        <begin position="701"/>
        <end position="715"/>
    </location>
</feature>
<keyword evidence="1" id="KW-0175">Coiled coil</keyword>
<feature type="compositionally biased region" description="Polar residues" evidence="2">
    <location>
        <begin position="652"/>
        <end position="662"/>
    </location>
</feature>
<feature type="coiled-coil region" evidence="1">
    <location>
        <begin position="8"/>
        <end position="56"/>
    </location>
</feature>
<dbReference type="InParanoid" id="A0A5C3PNZ8"/>
<feature type="region of interest" description="Disordered" evidence="2">
    <location>
        <begin position="458"/>
        <end position="507"/>
    </location>
</feature>
<organism evidence="3 4">
    <name type="scientific">Polyporus arcularius HHB13444</name>
    <dbReference type="NCBI Taxonomy" id="1314778"/>
    <lineage>
        <taxon>Eukaryota</taxon>
        <taxon>Fungi</taxon>
        <taxon>Dikarya</taxon>
        <taxon>Basidiomycota</taxon>
        <taxon>Agaricomycotina</taxon>
        <taxon>Agaricomycetes</taxon>
        <taxon>Polyporales</taxon>
        <taxon>Polyporaceae</taxon>
        <taxon>Polyporus</taxon>
    </lineage>
</organism>
<dbReference type="EMBL" id="ML211019">
    <property type="protein sequence ID" value="TFK91494.1"/>
    <property type="molecule type" value="Genomic_DNA"/>
</dbReference>
<keyword evidence="4" id="KW-1185">Reference proteome</keyword>
<name>A0A5C3PNZ8_9APHY</name>
<feature type="coiled-coil region" evidence="1">
    <location>
        <begin position="300"/>
        <end position="369"/>
    </location>
</feature>
<feature type="compositionally biased region" description="Basic and acidic residues" evidence="2">
    <location>
        <begin position="484"/>
        <end position="507"/>
    </location>
</feature>
<feature type="compositionally biased region" description="Acidic residues" evidence="2">
    <location>
        <begin position="744"/>
        <end position="753"/>
    </location>
</feature>
<dbReference type="Proteomes" id="UP000308197">
    <property type="component" value="Unassembled WGS sequence"/>
</dbReference>
<reference evidence="3 4" key="1">
    <citation type="journal article" date="2019" name="Nat. Ecol. Evol.">
        <title>Megaphylogeny resolves global patterns of mushroom evolution.</title>
        <authorList>
            <person name="Varga T."/>
            <person name="Krizsan K."/>
            <person name="Foldi C."/>
            <person name="Dima B."/>
            <person name="Sanchez-Garcia M."/>
            <person name="Sanchez-Ramirez S."/>
            <person name="Szollosi G.J."/>
            <person name="Szarkandi J.G."/>
            <person name="Papp V."/>
            <person name="Albert L."/>
            <person name="Andreopoulos W."/>
            <person name="Angelini C."/>
            <person name="Antonin V."/>
            <person name="Barry K.W."/>
            <person name="Bougher N.L."/>
            <person name="Buchanan P."/>
            <person name="Buyck B."/>
            <person name="Bense V."/>
            <person name="Catcheside P."/>
            <person name="Chovatia M."/>
            <person name="Cooper J."/>
            <person name="Damon W."/>
            <person name="Desjardin D."/>
            <person name="Finy P."/>
            <person name="Geml J."/>
            <person name="Haridas S."/>
            <person name="Hughes K."/>
            <person name="Justo A."/>
            <person name="Karasinski D."/>
            <person name="Kautmanova I."/>
            <person name="Kiss B."/>
            <person name="Kocsube S."/>
            <person name="Kotiranta H."/>
            <person name="LaButti K.M."/>
            <person name="Lechner B.E."/>
            <person name="Liimatainen K."/>
            <person name="Lipzen A."/>
            <person name="Lukacs Z."/>
            <person name="Mihaltcheva S."/>
            <person name="Morgado L.N."/>
            <person name="Niskanen T."/>
            <person name="Noordeloos M.E."/>
            <person name="Ohm R.A."/>
            <person name="Ortiz-Santana B."/>
            <person name="Ovrebo C."/>
            <person name="Racz N."/>
            <person name="Riley R."/>
            <person name="Savchenko A."/>
            <person name="Shiryaev A."/>
            <person name="Soop K."/>
            <person name="Spirin V."/>
            <person name="Szebenyi C."/>
            <person name="Tomsovsky M."/>
            <person name="Tulloss R.E."/>
            <person name="Uehling J."/>
            <person name="Grigoriev I.V."/>
            <person name="Vagvolgyi C."/>
            <person name="Papp T."/>
            <person name="Martin F.M."/>
            <person name="Miettinen O."/>
            <person name="Hibbett D.S."/>
            <person name="Nagy L.G."/>
        </authorList>
    </citation>
    <scope>NUCLEOTIDE SEQUENCE [LARGE SCALE GENOMIC DNA]</scope>
    <source>
        <strain evidence="3 4">HHB13444</strain>
    </source>
</reference>
<proteinExistence type="predicted"/>
<feature type="compositionally biased region" description="Basic and acidic residues" evidence="2">
    <location>
        <begin position="458"/>
        <end position="475"/>
    </location>
</feature>
<accession>A0A5C3PNZ8</accession>
<evidence type="ECO:0000256" key="1">
    <source>
        <dbReference type="SAM" id="Coils"/>
    </source>
</evidence>
<gene>
    <name evidence="3" type="ORF">K466DRAFT_643900</name>
</gene>
<evidence type="ECO:0000256" key="2">
    <source>
        <dbReference type="SAM" id="MobiDB-lite"/>
    </source>
</evidence>
<dbReference type="STRING" id="1314778.A0A5C3PNZ8"/>
<evidence type="ECO:0000313" key="3">
    <source>
        <dbReference type="EMBL" id="TFK91494.1"/>
    </source>
</evidence>
<sequence>MMRGATDLRSAKFEIEEQRREITFLHEQVESVRKEKDELAQRLKAVKEAAKQSLQSSSKSLETLRVSVNELKTQSDTSFNVTNDVRASLADVQELRDTISHTIKSIEPHLEHGERWEKSAEIRSLMTELELECSKSQQVADLLRDRLQSVGGELIEAKSRVTELEGIHAEERSTLCKSSATVANMTEEISSMAACLKKQQTDLHVALTTAADYEAKFVSARERIEELRVHISEKNGELDSLNTVRTENERLQRVIEEKDGCISSLRALQTEITILKATLTDREMAITGMAAHDASKDAQIVECTSRLGRLETELAEANKVIQRLQGDLGTSTARAEAASSDNDKLISERQALHEKVRELSVALNETRRETEVRARELAQACSRCQALEERFEDQSVTLRLTRESVGDVQERLLAAETSHTKTLAEATAKLDREISVLQEQKLGLQATMEVMQEALRREEASSRAMQEEQSGRLRQQESMSVARLEAEAKRSEQLTRDLEEARTRTNSAEERIKGLDEELRDLRDQLQVARLPSPETEADLRTLRSRVATLEAAEMKSTLRAKTIDSRYRVGDLNDEEKTFVHTLIQTSQAIHEQELVANRNELRRRDNALKEMRSKVHLLESTLAKHLKAQKAKAASVAQENRSMIDPAAWMSQSGQSSSPVQAPDRDGETSTTNVDQTVSSKPVPPPKAAATPVRASHDSLAQVTVTPAKQTHTPKVPPQRGLTGAVAQPSGKPNFSRLATDCSDEILDFDDDHNVVSKPSPPSSLGKRNKPDTVSPMPPPDQGAPKPYKRLRASTRKTEAPVTDTGAGSKKLLQPSSSKNRARKRR</sequence>
<dbReference type="Gene3D" id="1.10.287.1490">
    <property type="match status" value="1"/>
</dbReference>